<name>A0ABQ8CFT1_BRANA</name>
<evidence type="ECO:0000256" key="1">
    <source>
        <dbReference type="ARBA" id="ARBA00009283"/>
    </source>
</evidence>
<comment type="catalytic activity">
    <reaction evidence="8">
        <text>a ribonucleoside 5'-triphosphate + 2 H2O = a ribonucleoside 5'-phosphate + 2 phosphate + 2 H(+)</text>
        <dbReference type="Rhea" id="RHEA:36795"/>
        <dbReference type="ChEBI" id="CHEBI:15377"/>
        <dbReference type="ChEBI" id="CHEBI:15378"/>
        <dbReference type="ChEBI" id="CHEBI:43474"/>
        <dbReference type="ChEBI" id="CHEBI:58043"/>
        <dbReference type="ChEBI" id="CHEBI:61557"/>
        <dbReference type="EC" id="3.6.1.5"/>
    </reaction>
</comment>
<comment type="similarity">
    <text evidence="1">Belongs to the GDA1/CD39 NTPase family.</text>
</comment>
<dbReference type="PANTHER" id="PTHR11782">
    <property type="entry name" value="ADENOSINE/GUANOSINE DIPHOSPHATASE"/>
    <property type="match status" value="1"/>
</dbReference>
<evidence type="ECO:0000313" key="10">
    <source>
        <dbReference type="EMBL" id="KAH0915945.1"/>
    </source>
</evidence>
<protein>
    <recommendedName>
        <fullName evidence="2">apyrase</fullName>
        <ecNumber evidence="2">3.6.1.5</ecNumber>
    </recommendedName>
    <alternativeName>
        <fullName evidence="6">ATP-diphosphatase</fullName>
    </alternativeName>
    <alternativeName>
        <fullName evidence="7">ATP-diphosphohydrolase</fullName>
    </alternativeName>
    <alternativeName>
        <fullName evidence="4">Adenosine diphosphatase</fullName>
    </alternativeName>
    <alternativeName>
        <fullName evidence="5">NTPDase</fullName>
    </alternativeName>
</protein>
<dbReference type="Gene3D" id="3.30.420.150">
    <property type="entry name" value="Exopolyphosphatase. Domain 2"/>
    <property type="match status" value="1"/>
</dbReference>
<gene>
    <name evidence="10" type="ORF">HID58_030391</name>
</gene>
<dbReference type="InterPro" id="IPR000407">
    <property type="entry name" value="GDA1_CD39_NTPase"/>
</dbReference>
<organism evidence="10 11">
    <name type="scientific">Brassica napus</name>
    <name type="common">Rape</name>
    <dbReference type="NCBI Taxonomy" id="3708"/>
    <lineage>
        <taxon>Eukaryota</taxon>
        <taxon>Viridiplantae</taxon>
        <taxon>Streptophyta</taxon>
        <taxon>Embryophyta</taxon>
        <taxon>Tracheophyta</taxon>
        <taxon>Spermatophyta</taxon>
        <taxon>Magnoliopsida</taxon>
        <taxon>eudicotyledons</taxon>
        <taxon>Gunneridae</taxon>
        <taxon>Pentapetalae</taxon>
        <taxon>rosids</taxon>
        <taxon>malvids</taxon>
        <taxon>Brassicales</taxon>
        <taxon>Brassicaceae</taxon>
        <taxon>Brassiceae</taxon>
        <taxon>Brassica</taxon>
    </lineage>
</organism>
<keyword evidence="9" id="KW-0732">Signal</keyword>
<dbReference type="Gene3D" id="3.30.420.40">
    <property type="match status" value="1"/>
</dbReference>
<reference evidence="10 11" key="1">
    <citation type="submission" date="2021-05" db="EMBL/GenBank/DDBJ databases">
        <title>Genome Assembly of Synthetic Allotetraploid Brassica napus Reveals Homoeologous Exchanges between Subgenomes.</title>
        <authorList>
            <person name="Davis J.T."/>
        </authorList>
    </citation>
    <scope>NUCLEOTIDE SEQUENCE [LARGE SCALE GENOMIC DNA]</scope>
    <source>
        <strain evidence="11">cv. Da-Ae</strain>
        <tissue evidence="10">Seedling</tissue>
    </source>
</reference>
<evidence type="ECO:0000256" key="3">
    <source>
        <dbReference type="ARBA" id="ARBA00022801"/>
    </source>
</evidence>
<evidence type="ECO:0000256" key="6">
    <source>
        <dbReference type="ARBA" id="ARBA00031428"/>
    </source>
</evidence>
<evidence type="ECO:0000313" key="11">
    <source>
        <dbReference type="Proteomes" id="UP000824890"/>
    </source>
</evidence>
<evidence type="ECO:0000256" key="9">
    <source>
        <dbReference type="SAM" id="SignalP"/>
    </source>
</evidence>
<evidence type="ECO:0000256" key="2">
    <source>
        <dbReference type="ARBA" id="ARBA00012148"/>
    </source>
</evidence>
<accession>A0ABQ8CFT1</accession>
<sequence>MFIALIGIWISFLWRMSSRSFLQLKHGLSAYPNDPRQSANSLVTICLIKQRTLFLAIAGLRALDHEASENILQTGRELLKDRSRLKTEANAVSVLDGTQGGSYQWEKGIETFQKSLPDGKVKQVFFFDPDGNLISLFAS</sequence>
<dbReference type="EC" id="3.6.1.5" evidence="2"/>
<proteinExistence type="inferred from homology"/>
<dbReference type="Pfam" id="PF01150">
    <property type="entry name" value="GDA1_CD39"/>
    <property type="match status" value="1"/>
</dbReference>
<dbReference type="Proteomes" id="UP000824890">
    <property type="component" value="Unassembled WGS sequence"/>
</dbReference>
<keyword evidence="3" id="KW-0378">Hydrolase</keyword>
<evidence type="ECO:0000256" key="7">
    <source>
        <dbReference type="ARBA" id="ARBA00032306"/>
    </source>
</evidence>
<dbReference type="PANTHER" id="PTHR11782:SF83">
    <property type="entry name" value="GUANOSINE-DIPHOSPHATASE"/>
    <property type="match status" value="1"/>
</dbReference>
<feature type="chain" id="PRO_5046260693" description="apyrase" evidence="9">
    <location>
        <begin position="19"/>
        <end position="139"/>
    </location>
</feature>
<evidence type="ECO:0000256" key="8">
    <source>
        <dbReference type="ARBA" id="ARBA00049175"/>
    </source>
</evidence>
<dbReference type="EMBL" id="JAGKQM010000008">
    <property type="protein sequence ID" value="KAH0915945.1"/>
    <property type="molecule type" value="Genomic_DNA"/>
</dbReference>
<keyword evidence="11" id="KW-1185">Reference proteome</keyword>
<feature type="signal peptide" evidence="9">
    <location>
        <begin position="1"/>
        <end position="18"/>
    </location>
</feature>
<evidence type="ECO:0000256" key="4">
    <source>
        <dbReference type="ARBA" id="ARBA00030084"/>
    </source>
</evidence>
<comment type="caution">
    <text evidence="10">The sequence shown here is derived from an EMBL/GenBank/DDBJ whole genome shotgun (WGS) entry which is preliminary data.</text>
</comment>
<evidence type="ECO:0000256" key="5">
    <source>
        <dbReference type="ARBA" id="ARBA00031370"/>
    </source>
</evidence>